<name>A0A6C0C016_9ZZZZ</name>
<accession>A0A6C0C016</accession>
<feature type="transmembrane region" description="Helical" evidence="1">
    <location>
        <begin position="6"/>
        <end position="23"/>
    </location>
</feature>
<dbReference type="EMBL" id="MN739291">
    <property type="protein sequence ID" value="QHS97149.1"/>
    <property type="molecule type" value="Genomic_DNA"/>
</dbReference>
<protein>
    <submittedName>
        <fullName evidence="2">Uncharacterized protein</fullName>
    </submittedName>
</protein>
<keyword evidence="1" id="KW-1133">Transmembrane helix</keyword>
<dbReference type="AlphaFoldDB" id="A0A6C0C016"/>
<sequence length="108" mass="12612">MIGNLIINATVFMIIVIGYLIIITKNRKEGFIPYSNYNKVYSERMVYGDKAPKFTINSTNNFELYPYDERLGFEQKTNNMKENTKSLKNPPKEGCKRVNYYCSSKVMN</sequence>
<evidence type="ECO:0000256" key="1">
    <source>
        <dbReference type="SAM" id="Phobius"/>
    </source>
</evidence>
<reference evidence="2" key="1">
    <citation type="journal article" date="2020" name="Nature">
        <title>Giant virus diversity and host interactions through global metagenomics.</title>
        <authorList>
            <person name="Schulz F."/>
            <person name="Roux S."/>
            <person name="Paez-Espino D."/>
            <person name="Jungbluth S."/>
            <person name="Walsh D.A."/>
            <person name="Denef V.J."/>
            <person name="McMahon K.D."/>
            <person name="Konstantinidis K.T."/>
            <person name="Eloe-Fadrosh E.A."/>
            <person name="Kyrpides N.C."/>
            <person name="Woyke T."/>
        </authorList>
    </citation>
    <scope>NUCLEOTIDE SEQUENCE</scope>
    <source>
        <strain evidence="2">GVMAG-M-3300020169-51</strain>
    </source>
</reference>
<keyword evidence="1" id="KW-0472">Membrane</keyword>
<evidence type="ECO:0000313" key="2">
    <source>
        <dbReference type="EMBL" id="QHS97149.1"/>
    </source>
</evidence>
<organism evidence="2">
    <name type="scientific">viral metagenome</name>
    <dbReference type="NCBI Taxonomy" id="1070528"/>
    <lineage>
        <taxon>unclassified sequences</taxon>
        <taxon>metagenomes</taxon>
        <taxon>organismal metagenomes</taxon>
    </lineage>
</organism>
<proteinExistence type="predicted"/>
<keyword evidence="1" id="KW-0812">Transmembrane</keyword>